<evidence type="ECO:0000313" key="1">
    <source>
        <dbReference type="EMBL" id="CAB4138520.1"/>
    </source>
</evidence>
<dbReference type="EMBL" id="LR796345">
    <property type="protein sequence ID" value="CAB4138520.1"/>
    <property type="molecule type" value="Genomic_DNA"/>
</dbReference>
<proteinExistence type="predicted"/>
<accession>A0A6J5M0C2</accession>
<reference evidence="1" key="1">
    <citation type="submission" date="2020-04" db="EMBL/GenBank/DDBJ databases">
        <authorList>
            <person name="Chiriac C."/>
            <person name="Salcher M."/>
            <person name="Ghai R."/>
            <person name="Kavagutti S V."/>
        </authorList>
    </citation>
    <scope>NUCLEOTIDE SEQUENCE</scope>
</reference>
<sequence length="146" mass="17406">MKTNSNLTLFDWLKEITLNKHKWSSFSEDDKASFNVYMINRYLSMSQEYIDIVNYVQTIPYTEKEKVYKIYCSIIPKRNVWLKYIKSNKKNNSDVLLQYVAKEYSISLGEAKEYIYFLGKEGVKDILTRHGVDEKEHKKLLKDLII</sequence>
<protein>
    <submittedName>
        <fullName evidence="1">Clamp loader small subunit</fullName>
    </submittedName>
</protein>
<name>A0A6J5M0C2_9CAUD</name>
<gene>
    <name evidence="1" type="ORF">UFOVP331_83</name>
</gene>
<dbReference type="Gene3D" id="1.20.272.50">
    <property type="entry name" value="Bacteriophage clamp loader A subunit, A' domain"/>
    <property type="match status" value="1"/>
</dbReference>
<organism evidence="1">
    <name type="scientific">uncultured Caudovirales phage</name>
    <dbReference type="NCBI Taxonomy" id="2100421"/>
    <lineage>
        <taxon>Viruses</taxon>
        <taxon>Duplodnaviria</taxon>
        <taxon>Heunggongvirae</taxon>
        <taxon>Uroviricota</taxon>
        <taxon>Caudoviricetes</taxon>
        <taxon>Peduoviridae</taxon>
        <taxon>Maltschvirus</taxon>
        <taxon>Maltschvirus maltsch</taxon>
    </lineage>
</organism>